<keyword evidence="4" id="KW-1185">Reference proteome</keyword>
<dbReference type="EC" id="5.4.99.5" evidence="3"/>
<dbReference type="PANTHER" id="PTHR38041:SF1">
    <property type="entry name" value="CHORISMATE MUTASE"/>
    <property type="match status" value="1"/>
</dbReference>
<gene>
    <name evidence="3" type="ORF">MUN33_08605</name>
</gene>
<organism evidence="3 4">
    <name type="scientific">Corynebacterium kalidii</name>
    <dbReference type="NCBI Taxonomy" id="2931982"/>
    <lineage>
        <taxon>Bacteria</taxon>
        <taxon>Bacillati</taxon>
        <taxon>Actinomycetota</taxon>
        <taxon>Actinomycetes</taxon>
        <taxon>Mycobacteriales</taxon>
        <taxon>Corynebacteriaceae</taxon>
        <taxon>Corynebacterium</taxon>
    </lineage>
</organism>
<dbReference type="PROSITE" id="PS51168">
    <property type="entry name" value="CHORISMATE_MUT_2"/>
    <property type="match status" value="1"/>
</dbReference>
<name>A0A9X2AZQ0_9CORY</name>
<evidence type="ECO:0000313" key="3">
    <source>
        <dbReference type="EMBL" id="MCJ7858777.1"/>
    </source>
</evidence>
<dbReference type="InterPro" id="IPR051331">
    <property type="entry name" value="Chorismate_mutase-related"/>
</dbReference>
<dbReference type="SUPFAM" id="SSF48600">
    <property type="entry name" value="Chorismate mutase II"/>
    <property type="match status" value="1"/>
</dbReference>
<proteinExistence type="predicted"/>
<evidence type="ECO:0000313" key="4">
    <source>
        <dbReference type="Proteomes" id="UP001139207"/>
    </source>
</evidence>
<dbReference type="Pfam" id="PF01817">
    <property type="entry name" value="CM_2"/>
    <property type="match status" value="1"/>
</dbReference>
<keyword evidence="1 3" id="KW-0413">Isomerase</keyword>
<dbReference type="GO" id="GO:0009697">
    <property type="term" value="P:salicylic acid biosynthetic process"/>
    <property type="evidence" value="ECO:0007669"/>
    <property type="project" value="TreeGrafter"/>
</dbReference>
<dbReference type="InterPro" id="IPR036979">
    <property type="entry name" value="CM_dom_sf"/>
</dbReference>
<dbReference type="Gene3D" id="1.20.59.10">
    <property type="entry name" value="Chorismate mutase"/>
    <property type="match status" value="1"/>
</dbReference>
<dbReference type="AlphaFoldDB" id="A0A9X2AZQ0"/>
<dbReference type="RefSeq" id="WP_244804516.1">
    <property type="nucleotide sequence ID" value="NZ_JALIEA010000013.1"/>
</dbReference>
<feature type="domain" description="Chorismate mutase" evidence="2">
    <location>
        <begin position="2"/>
        <end position="92"/>
    </location>
</feature>
<dbReference type="PANTHER" id="PTHR38041">
    <property type="entry name" value="CHORISMATE MUTASE"/>
    <property type="match status" value="1"/>
</dbReference>
<protein>
    <submittedName>
        <fullName evidence="3">Chorismate mutase</fullName>
        <ecNumber evidence="3">5.4.99.5</ecNumber>
    </submittedName>
</protein>
<reference evidence="3" key="1">
    <citation type="submission" date="2022-04" db="EMBL/GenBank/DDBJ databases">
        <title>Corynebacterium kalidii LD5P10.</title>
        <authorList>
            <person name="Sun J.Q."/>
        </authorList>
    </citation>
    <scope>NUCLEOTIDE SEQUENCE</scope>
    <source>
        <strain evidence="3">LD5P10</strain>
    </source>
</reference>
<dbReference type="Proteomes" id="UP001139207">
    <property type="component" value="Unassembled WGS sequence"/>
</dbReference>
<evidence type="ECO:0000256" key="1">
    <source>
        <dbReference type="ARBA" id="ARBA00023235"/>
    </source>
</evidence>
<evidence type="ECO:0000259" key="2">
    <source>
        <dbReference type="PROSITE" id="PS51168"/>
    </source>
</evidence>
<accession>A0A9X2AZQ0</accession>
<sequence>METPKHTLADIRGQIDTLDREIIRLIAERQQRVIAAGSLKSDEAAVRAPDRVEQVIAKVRAVADDVGASPQVVETTYRAMIGAFIDLELAHHREG</sequence>
<dbReference type="GO" id="GO:0004106">
    <property type="term" value="F:chorismate mutase activity"/>
    <property type="evidence" value="ECO:0007669"/>
    <property type="project" value="UniProtKB-EC"/>
</dbReference>
<comment type="caution">
    <text evidence="3">The sequence shown here is derived from an EMBL/GenBank/DDBJ whole genome shotgun (WGS) entry which is preliminary data.</text>
</comment>
<dbReference type="SMART" id="SM00830">
    <property type="entry name" value="CM_2"/>
    <property type="match status" value="1"/>
</dbReference>
<dbReference type="GO" id="GO:0046417">
    <property type="term" value="P:chorismate metabolic process"/>
    <property type="evidence" value="ECO:0007669"/>
    <property type="project" value="InterPro"/>
</dbReference>
<dbReference type="InterPro" id="IPR002701">
    <property type="entry name" value="CM_II_prokaryot"/>
</dbReference>
<dbReference type="EMBL" id="JALIEA010000013">
    <property type="protein sequence ID" value="MCJ7858777.1"/>
    <property type="molecule type" value="Genomic_DNA"/>
</dbReference>
<dbReference type="InterPro" id="IPR036263">
    <property type="entry name" value="Chorismate_II_sf"/>
</dbReference>